<evidence type="ECO:0008006" key="9">
    <source>
        <dbReference type="Google" id="ProtNLM"/>
    </source>
</evidence>
<dbReference type="OrthoDB" id="551633at2759"/>
<dbReference type="PANTHER" id="PTHR14577">
    <property type="entry name" value="NUCLEOLAR PROTEIN 12"/>
    <property type="match status" value="1"/>
</dbReference>
<dbReference type="InParanoid" id="A0A0L0HQX2"/>
<comment type="subcellular location">
    <subcellularLocation>
        <location evidence="1">Nucleus</location>
        <location evidence="1">Nucleolus</location>
    </subcellularLocation>
</comment>
<dbReference type="STRING" id="645134.A0A0L0HQX2"/>
<dbReference type="InterPro" id="IPR019186">
    <property type="entry name" value="Nucleolar_protein_12"/>
</dbReference>
<comment type="similarity">
    <text evidence="2">Belongs to the RRP17 family.</text>
</comment>
<keyword evidence="4" id="KW-0539">Nucleus</keyword>
<dbReference type="AlphaFoldDB" id="A0A0L0HQX2"/>
<evidence type="ECO:0000256" key="6">
    <source>
        <dbReference type="SAM" id="MobiDB-lite"/>
    </source>
</evidence>
<dbReference type="GO" id="GO:0005730">
    <property type="term" value="C:nucleolus"/>
    <property type="evidence" value="ECO:0007669"/>
    <property type="project" value="UniProtKB-SubCell"/>
</dbReference>
<dbReference type="EMBL" id="KQ257452">
    <property type="protein sequence ID" value="KND03340.1"/>
    <property type="molecule type" value="Genomic_DNA"/>
</dbReference>
<feature type="coiled-coil region" evidence="5">
    <location>
        <begin position="37"/>
        <end position="68"/>
    </location>
</feature>
<evidence type="ECO:0000313" key="8">
    <source>
        <dbReference type="Proteomes" id="UP000053201"/>
    </source>
</evidence>
<dbReference type="Pfam" id="PF09805">
    <property type="entry name" value="Nop25"/>
    <property type="match status" value="1"/>
</dbReference>
<reference evidence="7 8" key="1">
    <citation type="submission" date="2009-08" db="EMBL/GenBank/DDBJ databases">
        <title>The Genome Sequence of Spizellomyces punctatus strain DAOM BR117.</title>
        <authorList>
            <consortium name="The Broad Institute Genome Sequencing Platform"/>
            <person name="Russ C."/>
            <person name="Cuomo C."/>
            <person name="Shea T."/>
            <person name="Young S.K."/>
            <person name="Zeng Q."/>
            <person name="Koehrsen M."/>
            <person name="Haas B."/>
            <person name="Borodovsky M."/>
            <person name="Guigo R."/>
            <person name="Alvarado L."/>
            <person name="Berlin A."/>
            <person name="Bochicchio J."/>
            <person name="Borenstein D."/>
            <person name="Chapman S."/>
            <person name="Chen Z."/>
            <person name="Engels R."/>
            <person name="Freedman E."/>
            <person name="Gellesch M."/>
            <person name="Goldberg J."/>
            <person name="Griggs A."/>
            <person name="Gujja S."/>
            <person name="Heiman D."/>
            <person name="Hepburn T."/>
            <person name="Howarth C."/>
            <person name="Jen D."/>
            <person name="Larson L."/>
            <person name="Lewis B."/>
            <person name="Mehta T."/>
            <person name="Park D."/>
            <person name="Pearson M."/>
            <person name="Roberts A."/>
            <person name="Saif S."/>
            <person name="Shenoy N."/>
            <person name="Sisk P."/>
            <person name="Stolte C."/>
            <person name="Sykes S."/>
            <person name="Thomson T."/>
            <person name="Walk T."/>
            <person name="White J."/>
            <person name="Yandava C."/>
            <person name="Burger G."/>
            <person name="Gray M.W."/>
            <person name="Holland P.W.H."/>
            <person name="King N."/>
            <person name="Lang F.B.F."/>
            <person name="Roger A.J."/>
            <person name="Ruiz-Trillo I."/>
            <person name="Lander E."/>
            <person name="Nusbaum C."/>
        </authorList>
    </citation>
    <scope>NUCLEOTIDE SEQUENCE [LARGE SCALE GENOMIC DNA]</scope>
    <source>
        <strain evidence="7 8">DAOM BR117</strain>
    </source>
</reference>
<evidence type="ECO:0000256" key="4">
    <source>
        <dbReference type="ARBA" id="ARBA00023242"/>
    </source>
</evidence>
<dbReference type="GO" id="GO:0019843">
    <property type="term" value="F:rRNA binding"/>
    <property type="evidence" value="ECO:0007669"/>
    <property type="project" value="TreeGrafter"/>
</dbReference>
<evidence type="ECO:0000256" key="2">
    <source>
        <dbReference type="ARBA" id="ARBA00007175"/>
    </source>
</evidence>
<evidence type="ECO:0000313" key="7">
    <source>
        <dbReference type="EMBL" id="KND03340.1"/>
    </source>
</evidence>
<gene>
    <name evidence="7" type="ORF">SPPG_02383</name>
</gene>
<dbReference type="GeneID" id="27685973"/>
<dbReference type="RefSeq" id="XP_016611379.1">
    <property type="nucleotide sequence ID" value="XM_016750676.1"/>
</dbReference>
<accession>A0A0L0HQX2</accession>
<evidence type="ECO:0000256" key="1">
    <source>
        <dbReference type="ARBA" id="ARBA00004604"/>
    </source>
</evidence>
<dbReference type="PANTHER" id="PTHR14577:SF0">
    <property type="entry name" value="NUCLEOLAR PROTEIN 12"/>
    <property type="match status" value="1"/>
</dbReference>
<protein>
    <recommendedName>
        <fullName evidence="9">Nucleolar protein 12</fullName>
    </recommendedName>
</protein>
<sequence>MARKTLKSKPRTRRSTTELTELVYDESARRDFLTGFHKRKLEQKRKAKERYEQKIKEERRELRKENNKRHLIVSDLERIEAVASKDEAATPETVSTIPSATRVTTVTVSDWNPDEEDDVDVGREKGTEVPSKRASTSKGSVTKPKPKKATKGRKA</sequence>
<feature type="region of interest" description="Disordered" evidence="6">
    <location>
        <begin position="84"/>
        <end position="155"/>
    </location>
</feature>
<keyword evidence="3 5" id="KW-0175">Coiled coil</keyword>
<organism evidence="7 8">
    <name type="scientific">Spizellomyces punctatus (strain DAOM BR117)</name>
    <dbReference type="NCBI Taxonomy" id="645134"/>
    <lineage>
        <taxon>Eukaryota</taxon>
        <taxon>Fungi</taxon>
        <taxon>Fungi incertae sedis</taxon>
        <taxon>Chytridiomycota</taxon>
        <taxon>Chytridiomycota incertae sedis</taxon>
        <taxon>Chytridiomycetes</taxon>
        <taxon>Spizellomycetales</taxon>
        <taxon>Spizellomycetaceae</taxon>
        <taxon>Spizellomyces</taxon>
    </lineage>
</organism>
<evidence type="ECO:0000256" key="5">
    <source>
        <dbReference type="SAM" id="Coils"/>
    </source>
</evidence>
<dbReference type="VEuPathDB" id="FungiDB:SPPG_02383"/>
<feature type="compositionally biased region" description="Basic and acidic residues" evidence="6">
    <location>
        <begin position="120"/>
        <end position="131"/>
    </location>
</feature>
<feature type="compositionally biased region" description="Polar residues" evidence="6">
    <location>
        <begin position="92"/>
        <end position="110"/>
    </location>
</feature>
<name>A0A0L0HQX2_SPIPD</name>
<evidence type="ECO:0000256" key="3">
    <source>
        <dbReference type="ARBA" id="ARBA00023054"/>
    </source>
</evidence>
<feature type="compositionally biased region" description="Basic residues" evidence="6">
    <location>
        <begin position="144"/>
        <end position="155"/>
    </location>
</feature>
<dbReference type="Proteomes" id="UP000053201">
    <property type="component" value="Unassembled WGS sequence"/>
</dbReference>
<proteinExistence type="inferred from homology"/>
<keyword evidence="8" id="KW-1185">Reference proteome</keyword>